<dbReference type="GO" id="GO:0070478">
    <property type="term" value="P:nuclear-transcribed mRNA catabolic process, 3'-5' exonucleolytic nonsense-mediated decay"/>
    <property type="evidence" value="ECO:0007669"/>
    <property type="project" value="TreeGrafter"/>
</dbReference>
<evidence type="ECO:0000256" key="1">
    <source>
        <dbReference type="ARBA" id="ARBA00022741"/>
    </source>
</evidence>
<evidence type="ECO:0000259" key="5">
    <source>
        <dbReference type="PROSITE" id="PS51192"/>
    </source>
</evidence>
<sequence length="259" mass="28493">MSEQSPAERFAAFRTRQGHARVESFRSTLAFDLDPFQYEACSALDDGRSVLVAAPTGAGKTAVAEFAIHLAMQDPTAKVFYTTPMKALSNQKFQEFVEDYGASEVGLLTGDSNINARARVVVMTTEVLRNMLYADSDLLRDLAYVVMDEVHYLADRFRGAVWEEVIIHLPQRVRLVSLSATVSNAEEFGDWLQTVRGETEVIVSEERPVPLDQHVLVGGKLVDLFDSSGRAATNRVNPELARMAQGGSRVERGGRGGPL</sequence>
<dbReference type="GO" id="GO:0004386">
    <property type="term" value="F:helicase activity"/>
    <property type="evidence" value="ECO:0007669"/>
    <property type="project" value="UniProtKB-KW"/>
</dbReference>
<dbReference type="InterPro" id="IPR011545">
    <property type="entry name" value="DEAD/DEAH_box_helicase_dom"/>
</dbReference>
<keyword evidence="7" id="KW-1185">Reference proteome</keyword>
<dbReference type="FunFam" id="3.40.50.300:FF:000190">
    <property type="entry name" value="ATP-dependent RNA helicase"/>
    <property type="match status" value="1"/>
</dbReference>
<comment type="caution">
    <text evidence="6">The sequence shown here is derived from an EMBL/GenBank/DDBJ whole genome shotgun (WGS) entry which is preliminary data.</text>
</comment>
<dbReference type="PANTHER" id="PTHR12131">
    <property type="entry name" value="ATP-DEPENDENT RNA AND DNA HELICASE"/>
    <property type="match status" value="1"/>
</dbReference>
<feature type="domain" description="Helicase ATP-binding" evidence="5">
    <location>
        <begin position="41"/>
        <end position="200"/>
    </location>
</feature>
<evidence type="ECO:0000313" key="6">
    <source>
        <dbReference type="EMBL" id="MCM6763833.1"/>
    </source>
</evidence>
<dbReference type="InterPro" id="IPR027417">
    <property type="entry name" value="P-loop_NTPase"/>
</dbReference>
<reference evidence="6" key="1">
    <citation type="submission" date="2022-06" db="EMBL/GenBank/DDBJ databases">
        <title>Whole genome shotgun sequencing (WGS) of Rathayibacter sp. ZW T2_19, isolated from stored onions (Allium cepa).</title>
        <authorList>
            <person name="Stoll D.A."/>
            <person name="Huch M."/>
        </authorList>
    </citation>
    <scope>NUCLEOTIDE SEQUENCE</scope>
    <source>
        <strain evidence="6">ZW T2_19</strain>
    </source>
</reference>
<dbReference type="RefSeq" id="WP_251947265.1">
    <property type="nucleotide sequence ID" value="NZ_JAMRYM010000087.1"/>
</dbReference>
<dbReference type="InterPro" id="IPR014001">
    <property type="entry name" value="Helicase_ATP-bd"/>
</dbReference>
<evidence type="ECO:0000256" key="4">
    <source>
        <dbReference type="ARBA" id="ARBA00022840"/>
    </source>
</evidence>
<dbReference type="SMART" id="SM00487">
    <property type="entry name" value="DEXDc"/>
    <property type="match status" value="1"/>
</dbReference>
<dbReference type="Proteomes" id="UP001155240">
    <property type="component" value="Unassembled WGS sequence"/>
</dbReference>
<dbReference type="GO" id="GO:0005524">
    <property type="term" value="F:ATP binding"/>
    <property type="evidence" value="ECO:0007669"/>
    <property type="project" value="UniProtKB-KW"/>
</dbReference>
<keyword evidence="2" id="KW-0378">Hydrolase</keyword>
<dbReference type="GO" id="GO:0016787">
    <property type="term" value="F:hydrolase activity"/>
    <property type="evidence" value="ECO:0007669"/>
    <property type="project" value="UniProtKB-KW"/>
</dbReference>
<name>A0A9X2E1P6_9MICO</name>
<dbReference type="AlphaFoldDB" id="A0A9X2E1P6"/>
<dbReference type="PROSITE" id="PS51192">
    <property type="entry name" value="HELICASE_ATP_BIND_1"/>
    <property type="match status" value="1"/>
</dbReference>
<proteinExistence type="predicted"/>
<gene>
    <name evidence="6" type="ORF">NB037_15550</name>
</gene>
<dbReference type="GO" id="GO:0003676">
    <property type="term" value="F:nucleic acid binding"/>
    <property type="evidence" value="ECO:0007669"/>
    <property type="project" value="InterPro"/>
</dbReference>
<feature type="non-terminal residue" evidence="6">
    <location>
        <position position="259"/>
    </location>
</feature>
<dbReference type="GO" id="GO:0055087">
    <property type="term" value="C:Ski complex"/>
    <property type="evidence" value="ECO:0007669"/>
    <property type="project" value="TreeGrafter"/>
</dbReference>
<protein>
    <submittedName>
        <fullName evidence="6">DEAD/DEAH box helicase</fullName>
    </submittedName>
</protein>
<accession>A0A9X2E1P6</accession>
<organism evidence="6 7">
    <name type="scientific">Rathayibacter rubneri</name>
    <dbReference type="NCBI Taxonomy" id="2950106"/>
    <lineage>
        <taxon>Bacteria</taxon>
        <taxon>Bacillati</taxon>
        <taxon>Actinomycetota</taxon>
        <taxon>Actinomycetes</taxon>
        <taxon>Micrococcales</taxon>
        <taxon>Microbacteriaceae</taxon>
        <taxon>Rathayibacter</taxon>
    </lineage>
</organism>
<dbReference type="PANTHER" id="PTHR12131:SF1">
    <property type="entry name" value="ATP-DEPENDENT RNA HELICASE SUPV3L1, MITOCHONDRIAL-RELATED"/>
    <property type="match status" value="1"/>
</dbReference>
<evidence type="ECO:0000256" key="3">
    <source>
        <dbReference type="ARBA" id="ARBA00022806"/>
    </source>
</evidence>
<dbReference type="Pfam" id="PF00270">
    <property type="entry name" value="DEAD"/>
    <property type="match status" value="1"/>
</dbReference>
<evidence type="ECO:0000256" key="2">
    <source>
        <dbReference type="ARBA" id="ARBA00022801"/>
    </source>
</evidence>
<dbReference type="EMBL" id="JAMRYM010000087">
    <property type="protein sequence ID" value="MCM6763833.1"/>
    <property type="molecule type" value="Genomic_DNA"/>
</dbReference>
<dbReference type="Gene3D" id="3.40.50.300">
    <property type="entry name" value="P-loop containing nucleotide triphosphate hydrolases"/>
    <property type="match status" value="1"/>
</dbReference>
<dbReference type="SUPFAM" id="SSF52540">
    <property type="entry name" value="P-loop containing nucleoside triphosphate hydrolases"/>
    <property type="match status" value="1"/>
</dbReference>
<keyword evidence="4" id="KW-0067">ATP-binding</keyword>
<keyword evidence="1" id="KW-0547">Nucleotide-binding</keyword>
<keyword evidence="3 6" id="KW-0347">Helicase</keyword>
<evidence type="ECO:0000313" key="7">
    <source>
        <dbReference type="Proteomes" id="UP001155240"/>
    </source>
</evidence>
<dbReference type="InterPro" id="IPR050699">
    <property type="entry name" value="RNA-DNA_Helicase"/>
</dbReference>